<proteinExistence type="predicted"/>
<feature type="region of interest" description="Disordered" evidence="4">
    <location>
        <begin position="131"/>
        <end position="154"/>
    </location>
</feature>
<dbReference type="EMBL" id="KB007981">
    <property type="protein sequence ID" value="ELR16905.1"/>
    <property type="molecule type" value="Genomic_DNA"/>
</dbReference>
<dbReference type="KEGG" id="acan:ACA1_043160"/>
<dbReference type="InterPro" id="IPR036770">
    <property type="entry name" value="Ankyrin_rpt-contain_sf"/>
</dbReference>
<dbReference type="GO" id="GO:0085020">
    <property type="term" value="P:protein K6-linked ubiquitination"/>
    <property type="evidence" value="ECO:0007669"/>
    <property type="project" value="TreeGrafter"/>
</dbReference>
<name>L8GV67_ACACF</name>
<evidence type="ECO:0000313" key="6">
    <source>
        <dbReference type="Proteomes" id="UP000011083"/>
    </source>
</evidence>
<feature type="compositionally biased region" description="Polar residues" evidence="4">
    <location>
        <begin position="133"/>
        <end position="143"/>
    </location>
</feature>
<dbReference type="OrthoDB" id="19040at2759"/>
<dbReference type="PANTHER" id="PTHR24171:SF8">
    <property type="entry name" value="BRCA1-ASSOCIATED RING DOMAIN PROTEIN 1"/>
    <property type="match status" value="1"/>
</dbReference>
<evidence type="ECO:0000256" key="1">
    <source>
        <dbReference type="ARBA" id="ARBA00022737"/>
    </source>
</evidence>
<dbReference type="Pfam" id="PF12796">
    <property type="entry name" value="Ank_2"/>
    <property type="match status" value="1"/>
</dbReference>
<dbReference type="PROSITE" id="PS50088">
    <property type="entry name" value="ANK_REPEAT"/>
    <property type="match status" value="2"/>
</dbReference>
<dbReference type="SUPFAM" id="SSF48403">
    <property type="entry name" value="Ankyrin repeat"/>
    <property type="match status" value="1"/>
</dbReference>
<protein>
    <submittedName>
        <fullName evidence="5">Ankyrin repeat containing protein</fullName>
    </submittedName>
</protein>
<dbReference type="GO" id="GO:0004842">
    <property type="term" value="F:ubiquitin-protein transferase activity"/>
    <property type="evidence" value="ECO:0007669"/>
    <property type="project" value="TreeGrafter"/>
</dbReference>
<dbReference type="Proteomes" id="UP000011083">
    <property type="component" value="Unassembled WGS sequence"/>
</dbReference>
<dbReference type="PANTHER" id="PTHR24171">
    <property type="entry name" value="ANKYRIN REPEAT DOMAIN-CONTAINING PROTEIN 39-RELATED"/>
    <property type="match status" value="1"/>
</dbReference>
<keyword evidence="2 3" id="KW-0040">ANK repeat</keyword>
<feature type="repeat" description="ANK" evidence="3">
    <location>
        <begin position="66"/>
        <end position="98"/>
    </location>
</feature>
<dbReference type="GeneID" id="14917641"/>
<dbReference type="InterPro" id="IPR002110">
    <property type="entry name" value="Ankyrin_rpt"/>
</dbReference>
<gene>
    <name evidence="5" type="ORF">ACA1_043160</name>
</gene>
<accession>L8GV67</accession>
<feature type="repeat" description="ANK" evidence="3">
    <location>
        <begin position="33"/>
        <end position="65"/>
    </location>
</feature>
<keyword evidence="1" id="KW-0677">Repeat</keyword>
<dbReference type="STRING" id="1257118.L8GV67"/>
<evidence type="ECO:0000256" key="2">
    <source>
        <dbReference type="ARBA" id="ARBA00023043"/>
    </source>
</evidence>
<evidence type="ECO:0000313" key="5">
    <source>
        <dbReference type="EMBL" id="ELR16905.1"/>
    </source>
</evidence>
<dbReference type="AlphaFoldDB" id="L8GV67"/>
<dbReference type="RefSeq" id="XP_004338918.1">
    <property type="nucleotide sequence ID" value="XM_004338870.1"/>
</dbReference>
<dbReference type="SMART" id="SM00248">
    <property type="entry name" value="ANK"/>
    <property type="match status" value="2"/>
</dbReference>
<dbReference type="PROSITE" id="PS50297">
    <property type="entry name" value="ANK_REP_REGION"/>
    <property type="match status" value="2"/>
</dbReference>
<reference evidence="5 6" key="1">
    <citation type="journal article" date="2013" name="Genome Biol.">
        <title>Genome of Acanthamoeba castellanii highlights extensive lateral gene transfer and early evolution of tyrosine kinase signaling.</title>
        <authorList>
            <person name="Clarke M."/>
            <person name="Lohan A.J."/>
            <person name="Liu B."/>
            <person name="Lagkouvardos I."/>
            <person name="Roy S."/>
            <person name="Zafar N."/>
            <person name="Bertelli C."/>
            <person name="Schilde C."/>
            <person name="Kianianmomeni A."/>
            <person name="Burglin T.R."/>
            <person name="Frech C."/>
            <person name="Turcotte B."/>
            <person name="Kopec K.O."/>
            <person name="Synnott J.M."/>
            <person name="Choo C."/>
            <person name="Paponov I."/>
            <person name="Finkler A."/>
            <person name="Soon Heng Tan C."/>
            <person name="Hutchins A.P."/>
            <person name="Weinmeier T."/>
            <person name="Rattei T."/>
            <person name="Chu J.S."/>
            <person name="Gimenez G."/>
            <person name="Irimia M."/>
            <person name="Rigden D.J."/>
            <person name="Fitzpatrick D.A."/>
            <person name="Lorenzo-Morales J."/>
            <person name="Bateman A."/>
            <person name="Chiu C.H."/>
            <person name="Tang P."/>
            <person name="Hegemann P."/>
            <person name="Fromm H."/>
            <person name="Raoult D."/>
            <person name="Greub G."/>
            <person name="Miranda-Saavedra D."/>
            <person name="Chen N."/>
            <person name="Nash P."/>
            <person name="Ginger M.L."/>
            <person name="Horn M."/>
            <person name="Schaap P."/>
            <person name="Caler L."/>
            <person name="Loftus B."/>
        </authorList>
    </citation>
    <scope>NUCLEOTIDE SEQUENCE [LARGE SCALE GENOMIC DNA]</scope>
    <source>
        <strain evidence="5 6">Neff</strain>
    </source>
</reference>
<evidence type="ECO:0000256" key="3">
    <source>
        <dbReference type="PROSITE-ProRule" id="PRU00023"/>
    </source>
</evidence>
<dbReference type="PRINTS" id="PR01415">
    <property type="entry name" value="ANKYRIN"/>
</dbReference>
<organism evidence="5 6">
    <name type="scientific">Acanthamoeba castellanii (strain ATCC 30010 / Neff)</name>
    <dbReference type="NCBI Taxonomy" id="1257118"/>
    <lineage>
        <taxon>Eukaryota</taxon>
        <taxon>Amoebozoa</taxon>
        <taxon>Discosea</taxon>
        <taxon>Longamoebia</taxon>
        <taxon>Centramoebida</taxon>
        <taxon>Acanthamoebidae</taxon>
        <taxon>Acanthamoeba</taxon>
    </lineage>
</organism>
<dbReference type="VEuPathDB" id="AmoebaDB:ACA1_043160"/>
<keyword evidence="6" id="KW-1185">Reference proteome</keyword>
<evidence type="ECO:0000256" key="4">
    <source>
        <dbReference type="SAM" id="MobiDB-lite"/>
    </source>
</evidence>
<dbReference type="Gene3D" id="1.25.40.20">
    <property type="entry name" value="Ankyrin repeat-containing domain"/>
    <property type="match status" value="1"/>
</dbReference>
<sequence length="237" mass="25411">MADSIVEAAKDGLTREVQWFLAQGEDVNVTDSDGRTALHWALQKGHGDCVVTLLRAGADLDLKDNDGNPPLHIAVRHNHLQLVKLLVKAGADLRLVDARSLNSYNLARGILGTQSEVTKFLAEIMEKIAPGSTDASKSTTAETPQPKHAGLGTDVMGPTTSAVTLLVITYAGISLAVVELSEDLSESLASVRAKMEEDETTGALVTRKQETLVYQIEIAKQEKPTRGQFLSAADLDL</sequence>